<dbReference type="GO" id="GO:0006412">
    <property type="term" value="P:translation"/>
    <property type="evidence" value="ECO:0007669"/>
    <property type="project" value="UniProtKB-UniRule"/>
</dbReference>
<dbReference type="NCBIfam" id="TIGR00002">
    <property type="entry name" value="S16"/>
    <property type="match status" value="1"/>
</dbReference>
<name>A0A1F5ZXI8_9BACT</name>
<keyword evidence="1 3" id="KW-0689">Ribosomal protein</keyword>
<dbReference type="EMBL" id="MFJM01000053">
    <property type="protein sequence ID" value="OGG16757.1"/>
    <property type="molecule type" value="Genomic_DNA"/>
</dbReference>
<protein>
    <recommendedName>
        <fullName evidence="3">Small ribosomal subunit protein bS16</fullName>
    </recommendedName>
</protein>
<keyword evidence="2 3" id="KW-0687">Ribonucleoprotein</keyword>
<evidence type="ECO:0000313" key="5">
    <source>
        <dbReference type="Proteomes" id="UP000176253"/>
    </source>
</evidence>
<accession>A0A1F5ZXI8</accession>
<dbReference type="GO" id="GO:0005737">
    <property type="term" value="C:cytoplasm"/>
    <property type="evidence" value="ECO:0007669"/>
    <property type="project" value="UniProtKB-ARBA"/>
</dbReference>
<proteinExistence type="inferred from homology"/>
<evidence type="ECO:0000313" key="4">
    <source>
        <dbReference type="EMBL" id="OGG16757.1"/>
    </source>
</evidence>
<evidence type="ECO:0000256" key="3">
    <source>
        <dbReference type="HAMAP-Rule" id="MF_00385"/>
    </source>
</evidence>
<sequence>MALAIKLVKHGRKKRVSYRIVVAEKRSKITGSVVARLGFYDPNGKPNIVVNKEELNKWLSRGVHPTNSVKKLLNL</sequence>
<dbReference type="PANTHER" id="PTHR12919:SF20">
    <property type="entry name" value="SMALL RIBOSOMAL SUBUNIT PROTEIN BS16M"/>
    <property type="match status" value="1"/>
</dbReference>
<organism evidence="4 5">
    <name type="scientific">Candidatus Gottesmanbacteria bacterium RIFCSPHIGHO2_02_FULL_39_14</name>
    <dbReference type="NCBI Taxonomy" id="1798383"/>
    <lineage>
        <taxon>Bacteria</taxon>
        <taxon>Candidatus Gottesmaniibacteriota</taxon>
    </lineage>
</organism>
<dbReference type="GO" id="GO:0015935">
    <property type="term" value="C:small ribosomal subunit"/>
    <property type="evidence" value="ECO:0007669"/>
    <property type="project" value="TreeGrafter"/>
</dbReference>
<dbReference type="PANTHER" id="PTHR12919">
    <property type="entry name" value="30S RIBOSOMAL PROTEIN S16"/>
    <property type="match status" value="1"/>
</dbReference>
<dbReference type="GO" id="GO:0003735">
    <property type="term" value="F:structural constituent of ribosome"/>
    <property type="evidence" value="ECO:0007669"/>
    <property type="project" value="InterPro"/>
</dbReference>
<dbReference type="InterPro" id="IPR023803">
    <property type="entry name" value="Ribosomal_bS16_dom_sf"/>
</dbReference>
<dbReference type="HAMAP" id="MF_00385">
    <property type="entry name" value="Ribosomal_bS16"/>
    <property type="match status" value="1"/>
</dbReference>
<dbReference type="SUPFAM" id="SSF54565">
    <property type="entry name" value="Ribosomal protein S16"/>
    <property type="match status" value="1"/>
</dbReference>
<dbReference type="Pfam" id="PF00886">
    <property type="entry name" value="Ribosomal_S16"/>
    <property type="match status" value="1"/>
</dbReference>
<dbReference type="STRING" id="1798383.A3D78_01520"/>
<evidence type="ECO:0000256" key="2">
    <source>
        <dbReference type="ARBA" id="ARBA00023274"/>
    </source>
</evidence>
<comment type="similarity">
    <text evidence="3">Belongs to the bacterial ribosomal protein bS16 family.</text>
</comment>
<dbReference type="AlphaFoldDB" id="A0A1F5ZXI8"/>
<dbReference type="InterPro" id="IPR000307">
    <property type="entry name" value="Ribosomal_bS16"/>
</dbReference>
<gene>
    <name evidence="3" type="primary">rpsP</name>
    <name evidence="4" type="ORF">A3D78_01520</name>
</gene>
<evidence type="ECO:0000256" key="1">
    <source>
        <dbReference type="ARBA" id="ARBA00022980"/>
    </source>
</evidence>
<comment type="caution">
    <text evidence="4">The sequence shown here is derived from an EMBL/GenBank/DDBJ whole genome shotgun (WGS) entry which is preliminary data.</text>
</comment>
<dbReference type="Gene3D" id="3.30.1320.10">
    <property type="match status" value="1"/>
</dbReference>
<dbReference type="Proteomes" id="UP000176253">
    <property type="component" value="Unassembled WGS sequence"/>
</dbReference>
<reference evidence="4 5" key="1">
    <citation type="journal article" date="2016" name="Nat. Commun.">
        <title>Thousands of microbial genomes shed light on interconnected biogeochemical processes in an aquifer system.</title>
        <authorList>
            <person name="Anantharaman K."/>
            <person name="Brown C.T."/>
            <person name="Hug L.A."/>
            <person name="Sharon I."/>
            <person name="Castelle C.J."/>
            <person name="Probst A.J."/>
            <person name="Thomas B.C."/>
            <person name="Singh A."/>
            <person name="Wilkins M.J."/>
            <person name="Karaoz U."/>
            <person name="Brodie E.L."/>
            <person name="Williams K.H."/>
            <person name="Hubbard S.S."/>
            <person name="Banfield J.F."/>
        </authorList>
    </citation>
    <scope>NUCLEOTIDE SEQUENCE [LARGE SCALE GENOMIC DNA]</scope>
</reference>